<dbReference type="RefSeq" id="WP_194077221.1">
    <property type="nucleotide sequence ID" value="NZ_CP061839.1"/>
</dbReference>
<keyword evidence="2" id="KW-1003">Cell membrane</keyword>
<feature type="transmembrane region" description="Helical" evidence="6">
    <location>
        <begin position="25"/>
        <end position="46"/>
    </location>
</feature>
<evidence type="ECO:0000256" key="4">
    <source>
        <dbReference type="ARBA" id="ARBA00022989"/>
    </source>
</evidence>
<gene>
    <name evidence="7" type="ORF">IFE08_04890</name>
</gene>
<feature type="transmembrane region" description="Helical" evidence="6">
    <location>
        <begin position="52"/>
        <end position="71"/>
    </location>
</feature>
<evidence type="ECO:0000256" key="2">
    <source>
        <dbReference type="ARBA" id="ARBA00022475"/>
    </source>
</evidence>
<dbReference type="GO" id="GO:0005886">
    <property type="term" value="C:plasma membrane"/>
    <property type="evidence" value="ECO:0007669"/>
    <property type="project" value="UniProtKB-SubCell"/>
</dbReference>
<dbReference type="Pfam" id="PF01943">
    <property type="entry name" value="Polysacc_synt"/>
    <property type="match status" value="1"/>
</dbReference>
<evidence type="ECO:0000256" key="3">
    <source>
        <dbReference type="ARBA" id="ARBA00022692"/>
    </source>
</evidence>
<keyword evidence="3 6" id="KW-0812">Transmembrane</keyword>
<feature type="transmembrane region" description="Helical" evidence="6">
    <location>
        <begin position="364"/>
        <end position="384"/>
    </location>
</feature>
<sequence>MNINSVFSKYKKTPFGNTLGHAKNYFLAAIATKAVGFISIPILTRLLTTEEYGILSVFNAYSGFIVVIFTLNLHISISRYYYEEKNDFNSFVGISLVLVILSSAFCFSLFILFRNYFANLMNLPVRLMILFLPITINNVFRSIYDQIKGARLETKELSLLSTVIVYVSFGLTLFFIYRLSSDKYLGVIYSNIIIGCISTLFVCWRIKDYIQFSFSKQHIKYILSYSIPYIAYSLSGVILTSIDRIMINSRFGYSQAGLYAFAVNIGMLFNFFTVSLNSAWIPRYFDYMNKGRYLEHDKDMEKLIRISLFFAFCLIAFAREIGVIFSGSGFHSSLHIIPLIVIGYVFEFMTTIYQRNIGFEKRTIFLALSILSAGIINIVLNTLFLEQFGYDFGAVTTVVSYFFLLFITWFISKNILKTHTFKLLIVFKYLTIFCFFIFLLLVIQYFFKNIVFLFFLKCSIALFFLFLLIKKKLFTY</sequence>
<dbReference type="PANTHER" id="PTHR30250:SF11">
    <property type="entry name" value="O-ANTIGEN TRANSPORTER-RELATED"/>
    <property type="match status" value="1"/>
</dbReference>
<protein>
    <submittedName>
        <fullName evidence="7">Oligosaccharide flippase family protein</fullName>
    </submittedName>
</protein>
<keyword evidence="5 6" id="KW-0472">Membrane</keyword>
<feature type="transmembrane region" description="Helical" evidence="6">
    <location>
        <begin position="156"/>
        <end position="178"/>
    </location>
</feature>
<reference evidence="7 8" key="1">
    <citation type="submission" date="2020-09" db="EMBL/GenBank/DDBJ databases">
        <title>Characterization of Treponema spp. from bovine digital dermatitis in Korea.</title>
        <authorList>
            <person name="Espiritu H.M."/>
            <person name="Cho Y.I."/>
            <person name="Mamuad L."/>
        </authorList>
    </citation>
    <scope>NUCLEOTIDE SEQUENCE [LARGE SCALE GENOMIC DNA]</scope>
    <source>
        <strain evidence="7 8">KS1</strain>
    </source>
</reference>
<feature type="transmembrane region" description="Helical" evidence="6">
    <location>
        <begin position="227"/>
        <end position="247"/>
    </location>
</feature>
<dbReference type="InterPro" id="IPR002797">
    <property type="entry name" value="Polysacc_synth"/>
</dbReference>
<proteinExistence type="predicted"/>
<feature type="transmembrane region" description="Helical" evidence="6">
    <location>
        <begin position="303"/>
        <end position="326"/>
    </location>
</feature>
<evidence type="ECO:0000313" key="8">
    <source>
        <dbReference type="Proteomes" id="UP000593915"/>
    </source>
</evidence>
<comment type="subcellular location">
    <subcellularLocation>
        <location evidence="1">Cell membrane</location>
        <topology evidence="1">Multi-pass membrane protein</topology>
    </subcellularLocation>
</comment>
<evidence type="ECO:0000256" key="5">
    <source>
        <dbReference type="ARBA" id="ARBA00023136"/>
    </source>
</evidence>
<dbReference type="Proteomes" id="UP000593915">
    <property type="component" value="Chromosome"/>
</dbReference>
<feature type="transmembrane region" description="Helical" evidence="6">
    <location>
        <begin position="184"/>
        <end position="206"/>
    </location>
</feature>
<dbReference type="InterPro" id="IPR050833">
    <property type="entry name" value="Poly_Biosynth_Transport"/>
</dbReference>
<feature type="transmembrane region" description="Helical" evidence="6">
    <location>
        <begin position="91"/>
        <end position="113"/>
    </location>
</feature>
<dbReference type="EMBL" id="CP061839">
    <property type="protein sequence ID" value="QOW61711.1"/>
    <property type="molecule type" value="Genomic_DNA"/>
</dbReference>
<dbReference type="AlphaFoldDB" id="A0A7S7AXZ9"/>
<organism evidence="7 8">
    <name type="scientific">Treponema pedis</name>
    <dbReference type="NCBI Taxonomy" id="409322"/>
    <lineage>
        <taxon>Bacteria</taxon>
        <taxon>Pseudomonadati</taxon>
        <taxon>Spirochaetota</taxon>
        <taxon>Spirochaetia</taxon>
        <taxon>Spirochaetales</taxon>
        <taxon>Treponemataceae</taxon>
        <taxon>Treponema</taxon>
    </lineage>
</organism>
<keyword evidence="4 6" id="KW-1133">Transmembrane helix</keyword>
<evidence type="ECO:0000256" key="1">
    <source>
        <dbReference type="ARBA" id="ARBA00004651"/>
    </source>
</evidence>
<feature type="transmembrane region" description="Helical" evidence="6">
    <location>
        <begin position="259"/>
        <end position="282"/>
    </location>
</feature>
<dbReference type="PANTHER" id="PTHR30250">
    <property type="entry name" value="PST FAMILY PREDICTED COLANIC ACID TRANSPORTER"/>
    <property type="match status" value="1"/>
</dbReference>
<evidence type="ECO:0000313" key="7">
    <source>
        <dbReference type="EMBL" id="QOW61711.1"/>
    </source>
</evidence>
<feature type="transmembrane region" description="Helical" evidence="6">
    <location>
        <begin position="423"/>
        <end position="444"/>
    </location>
</feature>
<name>A0A7S7AXZ9_9SPIR</name>
<accession>A0A7S7AXZ9</accession>
<feature type="transmembrane region" description="Helical" evidence="6">
    <location>
        <begin position="450"/>
        <end position="469"/>
    </location>
</feature>
<feature type="transmembrane region" description="Helical" evidence="6">
    <location>
        <begin position="390"/>
        <end position="411"/>
    </location>
</feature>
<evidence type="ECO:0000256" key="6">
    <source>
        <dbReference type="SAM" id="Phobius"/>
    </source>
</evidence>
<feature type="transmembrane region" description="Helical" evidence="6">
    <location>
        <begin position="332"/>
        <end position="352"/>
    </location>
</feature>